<keyword evidence="2" id="KW-1185">Reference proteome</keyword>
<comment type="caution">
    <text evidence="1">The sequence shown here is derived from an EMBL/GenBank/DDBJ whole genome shotgun (WGS) entry which is preliminary data.</text>
</comment>
<sequence>MQSAIWACPVDQGAGAERADRTAERKEAAVMSANGSGWNARWEAPGSQAATRFPPGWEVNNTCFFPEPAGQVMPYGPATGGGARPLSHARPLNPCAVRQFRREGAAQTAAEGRECKRAGPRSIQSDAFLQLTLTPKSAGLHFFHAKNAP</sequence>
<evidence type="ECO:0000313" key="1">
    <source>
        <dbReference type="EMBL" id="KAJ8353732.1"/>
    </source>
</evidence>
<accession>A0A9Q1IU80</accession>
<name>A0A9Q1IU80_SYNKA</name>
<proteinExistence type="predicted"/>
<reference evidence="1" key="1">
    <citation type="journal article" date="2023" name="Science">
        <title>Genome structures resolve the early diversification of teleost fishes.</title>
        <authorList>
            <person name="Parey E."/>
            <person name="Louis A."/>
            <person name="Montfort J."/>
            <person name="Bouchez O."/>
            <person name="Roques C."/>
            <person name="Iampietro C."/>
            <person name="Lluch J."/>
            <person name="Castinel A."/>
            <person name="Donnadieu C."/>
            <person name="Desvignes T."/>
            <person name="Floi Bucao C."/>
            <person name="Jouanno E."/>
            <person name="Wen M."/>
            <person name="Mejri S."/>
            <person name="Dirks R."/>
            <person name="Jansen H."/>
            <person name="Henkel C."/>
            <person name="Chen W.J."/>
            <person name="Zahm M."/>
            <person name="Cabau C."/>
            <person name="Klopp C."/>
            <person name="Thompson A.W."/>
            <person name="Robinson-Rechavi M."/>
            <person name="Braasch I."/>
            <person name="Lecointre G."/>
            <person name="Bobe J."/>
            <person name="Postlethwait J.H."/>
            <person name="Berthelot C."/>
            <person name="Roest Crollius H."/>
            <person name="Guiguen Y."/>
        </authorList>
    </citation>
    <scope>NUCLEOTIDE SEQUENCE</scope>
    <source>
        <strain evidence="1">WJC10195</strain>
    </source>
</reference>
<dbReference type="AlphaFoldDB" id="A0A9Q1IU80"/>
<gene>
    <name evidence="1" type="ORF">SKAU_G00212990</name>
</gene>
<protein>
    <submittedName>
        <fullName evidence="1">Uncharacterized protein</fullName>
    </submittedName>
</protein>
<evidence type="ECO:0000313" key="2">
    <source>
        <dbReference type="Proteomes" id="UP001152622"/>
    </source>
</evidence>
<organism evidence="1 2">
    <name type="scientific">Synaphobranchus kaupii</name>
    <name type="common">Kaup's arrowtooth eel</name>
    <dbReference type="NCBI Taxonomy" id="118154"/>
    <lineage>
        <taxon>Eukaryota</taxon>
        <taxon>Metazoa</taxon>
        <taxon>Chordata</taxon>
        <taxon>Craniata</taxon>
        <taxon>Vertebrata</taxon>
        <taxon>Euteleostomi</taxon>
        <taxon>Actinopterygii</taxon>
        <taxon>Neopterygii</taxon>
        <taxon>Teleostei</taxon>
        <taxon>Anguilliformes</taxon>
        <taxon>Synaphobranchidae</taxon>
        <taxon>Synaphobranchus</taxon>
    </lineage>
</organism>
<dbReference type="EMBL" id="JAINUF010000007">
    <property type="protein sequence ID" value="KAJ8353732.1"/>
    <property type="molecule type" value="Genomic_DNA"/>
</dbReference>
<dbReference type="Proteomes" id="UP001152622">
    <property type="component" value="Chromosome 7"/>
</dbReference>